<proteinExistence type="predicted"/>
<reference evidence="1" key="2">
    <citation type="journal article" date="2022" name="New Phytol.">
        <title>Evolutionary transition to the ectomycorrhizal habit in the genomes of a hyperdiverse lineage of mushroom-forming fungi.</title>
        <authorList>
            <person name="Looney B."/>
            <person name="Miyauchi S."/>
            <person name="Morin E."/>
            <person name="Drula E."/>
            <person name="Courty P.E."/>
            <person name="Kohler A."/>
            <person name="Kuo A."/>
            <person name="LaButti K."/>
            <person name="Pangilinan J."/>
            <person name="Lipzen A."/>
            <person name="Riley R."/>
            <person name="Andreopoulos W."/>
            <person name="He G."/>
            <person name="Johnson J."/>
            <person name="Nolan M."/>
            <person name="Tritt A."/>
            <person name="Barry K.W."/>
            <person name="Grigoriev I.V."/>
            <person name="Nagy L.G."/>
            <person name="Hibbett D."/>
            <person name="Henrissat B."/>
            <person name="Matheny P.B."/>
            <person name="Labbe J."/>
            <person name="Martin F.M."/>
        </authorList>
    </citation>
    <scope>NUCLEOTIDE SEQUENCE</scope>
    <source>
        <strain evidence="1">FP105234-sp</strain>
    </source>
</reference>
<protein>
    <submittedName>
        <fullName evidence="1">Uncharacterized protein</fullName>
    </submittedName>
</protein>
<comment type="caution">
    <text evidence="1">The sequence shown here is derived from an EMBL/GenBank/DDBJ whole genome shotgun (WGS) entry which is preliminary data.</text>
</comment>
<gene>
    <name evidence="1" type="ORF">FA95DRAFT_1608608</name>
</gene>
<evidence type="ECO:0000313" key="1">
    <source>
        <dbReference type="EMBL" id="KAI0044385.1"/>
    </source>
</evidence>
<accession>A0ACB8RLB0</accession>
<keyword evidence="2" id="KW-1185">Reference proteome</keyword>
<reference evidence="1" key="1">
    <citation type="submission" date="2021-02" db="EMBL/GenBank/DDBJ databases">
        <authorList>
            <consortium name="DOE Joint Genome Institute"/>
            <person name="Ahrendt S."/>
            <person name="Looney B.P."/>
            <person name="Miyauchi S."/>
            <person name="Morin E."/>
            <person name="Drula E."/>
            <person name="Courty P.E."/>
            <person name="Chicoki N."/>
            <person name="Fauchery L."/>
            <person name="Kohler A."/>
            <person name="Kuo A."/>
            <person name="Labutti K."/>
            <person name="Pangilinan J."/>
            <person name="Lipzen A."/>
            <person name="Riley R."/>
            <person name="Andreopoulos W."/>
            <person name="He G."/>
            <person name="Johnson J."/>
            <person name="Barry K.W."/>
            <person name="Grigoriev I.V."/>
            <person name="Nagy L."/>
            <person name="Hibbett D."/>
            <person name="Henrissat B."/>
            <person name="Matheny P.B."/>
            <person name="Labbe J."/>
            <person name="Martin F."/>
        </authorList>
    </citation>
    <scope>NUCLEOTIDE SEQUENCE</scope>
    <source>
        <strain evidence="1">FP105234-sp</strain>
    </source>
</reference>
<organism evidence="1 2">
    <name type="scientific">Auriscalpium vulgare</name>
    <dbReference type="NCBI Taxonomy" id="40419"/>
    <lineage>
        <taxon>Eukaryota</taxon>
        <taxon>Fungi</taxon>
        <taxon>Dikarya</taxon>
        <taxon>Basidiomycota</taxon>
        <taxon>Agaricomycotina</taxon>
        <taxon>Agaricomycetes</taxon>
        <taxon>Russulales</taxon>
        <taxon>Auriscalpiaceae</taxon>
        <taxon>Auriscalpium</taxon>
    </lineage>
</organism>
<dbReference type="Proteomes" id="UP000814033">
    <property type="component" value="Unassembled WGS sequence"/>
</dbReference>
<dbReference type="EMBL" id="MU275985">
    <property type="protein sequence ID" value="KAI0044385.1"/>
    <property type="molecule type" value="Genomic_DNA"/>
</dbReference>
<evidence type="ECO:0000313" key="2">
    <source>
        <dbReference type="Proteomes" id="UP000814033"/>
    </source>
</evidence>
<name>A0ACB8RLB0_9AGAM</name>
<sequence length="657" mass="72936">MSSEQLTNFGVPFDDPDGDMLIRSSDMVQFRIFKVFAMKASPIFRSLLSPPDASHPPVDATVVSGVSIASSDGLPVLCLPEASQVLSTFLSIVISTTLPSPPPIPDSLEEAIDVIVVAEKYQARHVLSYIRDLRRPECHNPVLAFSIAWKHRLKEEALVAIRAIALLEPFTIESVGADLRHLTGPCLHELMRCRQAAIAVMHAGMREFRQSVTLVEWIKRHCQPQRSSYCCANKTIPLWLRTFFQSTVVKMAKFTQMDYHHALCGHRAKCEDCSQLSQLAVQELWTELEAEVLRSMQKVRHLLTFDETFLPSAIHLDPPPGIGRTGQYADVILRSSDLVDFRVHKAILSIASPLFSDMFHLPQPRSTVDDELPVVAMEEDAHTLGHLVTALYPLPFTAPATIDSTMALLSALQKYSVGSETDGPLEALRQRYCKQLLPRFMDKHACRAYMLAVRYRLPEETLLAAQSLLTTPITFLSCVDGVRVLPTGAALHEHTQYYTRCRDAARAALFGGLSSQHGSSWFKSHAKTVTENHDSNRRDLDCGKTSPKPRTVEIRDCTKRRPVKGNGTDGPAMPEWLAAQLESMHDQLGAGNLSLSTNMGVAISSSCSSALAAHLNADSYFCVNCAAAYAEDRDALWNTLAEKINQAIREVPFEFSW</sequence>